<accession>A0A166U7H4</accession>
<evidence type="ECO:0000313" key="4">
    <source>
        <dbReference type="Proteomes" id="UP000093694"/>
    </source>
</evidence>
<evidence type="ECO:0000313" key="1">
    <source>
        <dbReference type="EMBL" id="OAA94648.1"/>
    </source>
</evidence>
<evidence type="ECO:0000313" key="2">
    <source>
        <dbReference type="EMBL" id="OBR93446.1"/>
    </source>
</evidence>
<proteinExistence type="predicted"/>
<dbReference type="EMBL" id="LROR01000053">
    <property type="protein sequence ID" value="OBR93446.1"/>
    <property type="molecule type" value="Genomic_DNA"/>
</dbReference>
<gene>
    <name evidence="2" type="ORF">CLCOS_24880</name>
    <name evidence="1" type="ORF">WX73_02360</name>
</gene>
<protein>
    <submittedName>
        <fullName evidence="1">Uncharacterized protein</fullName>
    </submittedName>
</protein>
<name>A0A166U7H4_9CLOT</name>
<organism evidence="1 3">
    <name type="scientific">Clostridium coskatii</name>
    <dbReference type="NCBI Taxonomy" id="1705578"/>
    <lineage>
        <taxon>Bacteria</taxon>
        <taxon>Bacillati</taxon>
        <taxon>Bacillota</taxon>
        <taxon>Clostridia</taxon>
        <taxon>Eubacteriales</taxon>
        <taxon>Clostridiaceae</taxon>
        <taxon>Clostridium</taxon>
    </lineage>
</organism>
<sequence length="211" mass="24350">MDSITINKSISCKAKYNVSEHKTSSSHDNTSNFKDKDDSNISKDGTVICNFFNRIESSSEDNAKLSSLSKYTSEYKKIKKEILFGAYGSDTKKYMSLLDNAFKDTLDNFSNSFIKSLTKNTTKNTMKMSYSSLIKFQKQYETGTTLTWMFREENKEVLRKIDYYKRKKNSQMVTSLTQLSHTYNHIINNISNTTTMIMDNINDSFNSNKLT</sequence>
<dbReference type="Proteomes" id="UP000077384">
    <property type="component" value="Unassembled WGS sequence"/>
</dbReference>
<reference evidence="2 4" key="2">
    <citation type="journal article" date="2016" name="Front. Microbiol.">
        <title>Industrial Acetogenic Biocatalysts: A Comparative Metabolic and Genomic Analysis.</title>
        <authorList>
            <person name="Bengelsdorf F."/>
            <person name="Poehlein A."/>
            <person name="Sonja S."/>
            <person name="Erz C."/>
            <person name="Hummel T."/>
            <person name="Hoffmeister S."/>
            <person name="Daniel R."/>
            <person name="Durre P."/>
        </authorList>
    </citation>
    <scope>NUCLEOTIDE SEQUENCE [LARGE SCALE GENOMIC DNA]</scope>
    <source>
        <strain evidence="2 4">PTA-10522</strain>
    </source>
</reference>
<dbReference type="Proteomes" id="UP000093694">
    <property type="component" value="Unassembled WGS sequence"/>
</dbReference>
<comment type="caution">
    <text evidence="1">The sequence shown here is derived from an EMBL/GenBank/DDBJ whole genome shotgun (WGS) entry which is preliminary data.</text>
</comment>
<reference evidence="1 3" key="1">
    <citation type="journal article" date="2015" name="Biotechnol. Bioeng.">
        <title>Genome sequence and phenotypic characterization of Caulobacter segnis.</title>
        <authorList>
            <person name="Patel S."/>
            <person name="Fletcher B."/>
            <person name="Scott D.C."/>
            <person name="Ely B."/>
        </authorList>
    </citation>
    <scope>NUCLEOTIDE SEQUENCE [LARGE SCALE GENOMIC DNA]</scope>
    <source>
        <strain evidence="1 3">PS02</strain>
    </source>
</reference>
<dbReference type="RefSeq" id="WP_063600085.1">
    <property type="nucleotide sequence ID" value="NZ_LITQ01000002.1"/>
</dbReference>
<keyword evidence="4" id="KW-1185">Reference proteome</keyword>
<dbReference type="EMBL" id="LITQ01000002">
    <property type="protein sequence ID" value="OAA94648.1"/>
    <property type="molecule type" value="Genomic_DNA"/>
</dbReference>
<dbReference type="PATRIC" id="fig|1705578.3.peg.1682"/>
<evidence type="ECO:0000313" key="3">
    <source>
        <dbReference type="Proteomes" id="UP000077384"/>
    </source>
</evidence>
<dbReference type="AlphaFoldDB" id="A0A166U7H4"/>